<evidence type="ECO:0000313" key="1">
    <source>
        <dbReference type="EMBL" id="SDZ74538.1"/>
    </source>
</evidence>
<dbReference type="Pfam" id="PF05258">
    <property type="entry name" value="DciA"/>
    <property type="match status" value="1"/>
</dbReference>
<dbReference type="PIRSF" id="PIRSF032064">
    <property type="entry name" value="UCP032064"/>
    <property type="match status" value="1"/>
</dbReference>
<dbReference type="RefSeq" id="WP_175478697.1">
    <property type="nucleotide sequence ID" value="NZ_FNQM01000001.1"/>
</dbReference>
<dbReference type="EMBL" id="FNQM01000001">
    <property type="protein sequence ID" value="SDZ74538.1"/>
    <property type="molecule type" value="Genomic_DNA"/>
</dbReference>
<name>A0A1H3VK61_9RHOB</name>
<reference evidence="1 2" key="1">
    <citation type="submission" date="2016-10" db="EMBL/GenBank/DDBJ databases">
        <authorList>
            <person name="de Groot N.N."/>
        </authorList>
    </citation>
    <scope>NUCLEOTIDE SEQUENCE [LARGE SCALE GENOMIC DNA]</scope>
    <source>
        <strain evidence="1 2">DSM 15345</strain>
    </source>
</reference>
<sequence>MAAENGADRRWRKRAKGFVSAAAVAAPVVSAAGAARGFADRRLIAEWPSIAGPEIAQACQPVEISHRGKQARLGATLVVTAPGALAPEVGHMAERIIERVNAVYGYRAVTRLRVVQTGAAGGAWRAGETVPAAFAEAAGGFEAAPALDVPPSADICAVGDASLREALALLERNIRTAARRRAARSTPPCHGAYE</sequence>
<keyword evidence="2" id="KW-1185">Reference proteome</keyword>
<dbReference type="InterPro" id="IPR007922">
    <property type="entry name" value="DciA-like"/>
</dbReference>
<evidence type="ECO:0000313" key="2">
    <source>
        <dbReference type="Proteomes" id="UP000198703"/>
    </source>
</evidence>
<evidence type="ECO:0008006" key="3">
    <source>
        <dbReference type="Google" id="ProtNLM"/>
    </source>
</evidence>
<dbReference type="InterPro" id="IPR010593">
    <property type="entry name" value="DUF1159"/>
</dbReference>
<dbReference type="AlphaFoldDB" id="A0A1H3VK61"/>
<protein>
    <recommendedName>
        <fullName evidence="3">DUF721 domain-containing protein</fullName>
    </recommendedName>
</protein>
<gene>
    <name evidence="1" type="ORF">SAMN05444370_101126</name>
</gene>
<dbReference type="STRING" id="89524.SAMN05444370_101126"/>
<organism evidence="1 2">
    <name type="scientific">Rubrimonas cliftonensis</name>
    <dbReference type="NCBI Taxonomy" id="89524"/>
    <lineage>
        <taxon>Bacteria</taxon>
        <taxon>Pseudomonadati</taxon>
        <taxon>Pseudomonadota</taxon>
        <taxon>Alphaproteobacteria</taxon>
        <taxon>Rhodobacterales</taxon>
        <taxon>Paracoccaceae</taxon>
        <taxon>Rubrimonas</taxon>
    </lineage>
</organism>
<dbReference type="Proteomes" id="UP000198703">
    <property type="component" value="Unassembled WGS sequence"/>
</dbReference>
<proteinExistence type="predicted"/>
<accession>A0A1H3VK61</accession>